<organism evidence="2 3">
    <name type="scientific">Tribonema minus</name>
    <dbReference type="NCBI Taxonomy" id="303371"/>
    <lineage>
        <taxon>Eukaryota</taxon>
        <taxon>Sar</taxon>
        <taxon>Stramenopiles</taxon>
        <taxon>Ochrophyta</taxon>
        <taxon>PX clade</taxon>
        <taxon>Xanthophyceae</taxon>
        <taxon>Tribonematales</taxon>
        <taxon>Tribonemataceae</taxon>
        <taxon>Tribonema</taxon>
    </lineage>
</organism>
<protein>
    <submittedName>
        <fullName evidence="2">Uncharacterized protein</fullName>
    </submittedName>
</protein>
<evidence type="ECO:0000256" key="1">
    <source>
        <dbReference type="SAM" id="SignalP"/>
    </source>
</evidence>
<reference evidence="2" key="1">
    <citation type="submission" date="2021-02" db="EMBL/GenBank/DDBJ databases">
        <title>First Annotated Genome of the Yellow-green Alga Tribonema minus.</title>
        <authorList>
            <person name="Mahan K.M."/>
        </authorList>
    </citation>
    <scope>NUCLEOTIDE SEQUENCE</scope>
    <source>
        <strain evidence="2">UTEX B ZZ1240</strain>
    </source>
</reference>
<sequence>MRALAAVAAIGVASLAPEGYAFVTQSAVLAAAPRYQRQQQSCRLHMASKGFGGGKASGAGGEPVTSAGRGLKVMEEQMRQFQRIKDAGGVITDLYARAPGDPKFFFTGKIATGTVTVEQAVHLHKALAAEYIRMLVPDLPERLQFFVAPGGTEVAVAKNEIGLKRMLADGAPDLSTVTSLREVGFMPEPYGPGETVYYTRKADDGSCLEPPAQVTIAPMPPSGVEGLGLQ</sequence>
<feature type="signal peptide" evidence="1">
    <location>
        <begin position="1"/>
        <end position="21"/>
    </location>
</feature>
<feature type="chain" id="PRO_5032840936" evidence="1">
    <location>
        <begin position="22"/>
        <end position="230"/>
    </location>
</feature>
<accession>A0A836CNK7</accession>
<comment type="caution">
    <text evidence="2">The sequence shown here is derived from an EMBL/GenBank/DDBJ whole genome shotgun (WGS) entry which is preliminary data.</text>
</comment>
<evidence type="ECO:0000313" key="2">
    <source>
        <dbReference type="EMBL" id="KAG5193150.1"/>
    </source>
</evidence>
<keyword evidence="3" id="KW-1185">Reference proteome</keyword>
<name>A0A836CNK7_9STRA</name>
<proteinExistence type="predicted"/>
<keyword evidence="1" id="KW-0732">Signal</keyword>
<gene>
    <name evidence="2" type="ORF">JKP88DRAFT_214446</name>
</gene>
<dbReference type="Proteomes" id="UP000664859">
    <property type="component" value="Unassembled WGS sequence"/>
</dbReference>
<evidence type="ECO:0000313" key="3">
    <source>
        <dbReference type="Proteomes" id="UP000664859"/>
    </source>
</evidence>
<dbReference type="AlphaFoldDB" id="A0A836CNK7"/>
<dbReference type="EMBL" id="JAFCMP010000001">
    <property type="protein sequence ID" value="KAG5193150.1"/>
    <property type="molecule type" value="Genomic_DNA"/>
</dbReference>